<feature type="compositionally biased region" description="Basic and acidic residues" evidence="1">
    <location>
        <begin position="733"/>
        <end position="747"/>
    </location>
</feature>
<feature type="compositionally biased region" description="Polar residues" evidence="1">
    <location>
        <begin position="405"/>
        <end position="419"/>
    </location>
</feature>
<dbReference type="AlphaFoldDB" id="A0A409V9S3"/>
<feature type="compositionally biased region" description="Polar residues" evidence="1">
    <location>
        <begin position="805"/>
        <end position="821"/>
    </location>
</feature>
<feature type="region of interest" description="Disordered" evidence="1">
    <location>
        <begin position="605"/>
        <end position="823"/>
    </location>
</feature>
<gene>
    <name evidence="2" type="ORF">CVT24_005155</name>
</gene>
<feature type="region of interest" description="Disordered" evidence="1">
    <location>
        <begin position="143"/>
        <end position="311"/>
    </location>
</feature>
<feature type="compositionally biased region" description="Low complexity" evidence="1">
    <location>
        <begin position="245"/>
        <end position="261"/>
    </location>
</feature>
<organism evidence="2 3">
    <name type="scientific">Panaeolus cyanescens</name>
    <dbReference type="NCBI Taxonomy" id="181874"/>
    <lineage>
        <taxon>Eukaryota</taxon>
        <taxon>Fungi</taxon>
        <taxon>Dikarya</taxon>
        <taxon>Basidiomycota</taxon>
        <taxon>Agaricomycotina</taxon>
        <taxon>Agaricomycetes</taxon>
        <taxon>Agaricomycetidae</taxon>
        <taxon>Agaricales</taxon>
        <taxon>Agaricineae</taxon>
        <taxon>Galeropsidaceae</taxon>
        <taxon>Panaeolus</taxon>
    </lineage>
</organism>
<evidence type="ECO:0000256" key="1">
    <source>
        <dbReference type="SAM" id="MobiDB-lite"/>
    </source>
</evidence>
<feature type="compositionally biased region" description="Low complexity" evidence="1">
    <location>
        <begin position="57"/>
        <end position="66"/>
    </location>
</feature>
<dbReference type="OrthoDB" id="3215534at2759"/>
<dbReference type="InParanoid" id="A0A409V9S3"/>
<name>A0A409V9S3_9AGAR</name>
<feature type="compositionally biased region" description="Basic and acidic residues" evidence="1">
    <location>
        <begin position="621"/>
        <end position="640"/>
    </location>
</feature>
<feature type="region of interest" description="Disordered" evidence="1">
    <location>
        <begin position="405"/>
        <end position="500"/>
    </location>
</feature>
<feature type="compositionally biased region" description="Basic and acidic residues" evidence="1">
    <location>
        <begin position="681"/>
        <end position="691"/>
    </location>
</feature>
<feature type="compositionally biased region" description="Low complexity" evidence="1">
    <location>
        <begin position="77"/>
        <end position="93"/>
    </location>
</feature>
<sequence>MSLPPSGLPVQNIAAPVRIPSSSGIIGTPSAAILAAAGPSHFDTTIGRGRERKGSDASESSGTSSRLRTRRPTRGISANLSNSDDNDSDTASNVPQNPSQVQKTPDLILPGREPSPPKDRPLLRQAVGFQSVHPPVTAISTYEASIPGQQSRKKPVFLPGQAPAGAARKPRGKRVAPSTAEAREALQAQINGESLGQPGPSISDGTTATGRPRKQGAYPGQMMRFRVSELSADTTPKPSRQRKNAASSAASTKTISASSSTHVGLVDVPLKPGKGKERDMGISNGGLGRMKLQTGKQTDSYRPSGHNVEGLNSLGDVDLDAGHDHGRRYSNKQPVVSGGFIDDTPHKQANSYYRRDYDNGSEIVDLTERIDSETPPPPLLMPASSAPASHVSLSSDLHAFTNKPMQSHASASGTESFGNKTRPARTVRSEDVYSSHPRDSYAAPNSLRTAPYRPESAQQEARAHYSSPNRPPRNSQTQMDESPPMSPSQNSPQLQKLAKPRTVTVYIRDHRTGQLDEQYVEVKLPLWPCTDQEGFWAKANDLCKSIQSSPSRIDGPARAYTMRGSARHFILRVSRDNMDEFTESDAKVLVKKDRSLELMVELPIGSLPQPRPRANSPYGNRYEHSSHHLDRMDVDPRHYEYGPPSRPRYYHRKRPSSPSFENYDGYSNHPSSSRFPSNKAPRHDYDWDMAPRHPPSYHHGGRSPSPRYDDRDEPMNIDSTQSRRRPGVQRGHYSREYSHRAGNEAHNYRTQGSRPLSGRRSRTQSRDPSMEPDSIRSPGTKRPVSEQVRHPYSSNATSEPRRNSRSASPAESSDHGSSLDTTDPFMRAVNQVLRDDEKLWRDFYAVETQNLPPVQHLIKKYNVLQELFQKHIGTKVPGYEVLMEEKDILQIMWSGFSSRNGRARLMEEIKESITLIGYYGPKGTRQEVTEVVNLVSGGEPVSNFEDLAIVRENMLLTLRRVHREWEKSQQGTLA</sequence>
<dbReference type="STRING" id="181874.A0A409V9S3"/>
<dbReference type="Proteomes" id="UP000284842">
    <property type="component" value="Unassembled WGS sequence"/>
</dbReference>
<evidence type="ECO:0000313" key="3">
    <source>
        <dbReference type="Proteomes" id="UP000284842"/>
    </source>
</evidence>
<feature type="compositionally biased region" description="Polar residues" evidence="1">
    <location>
        <begin position="94"/>
        <end position="103"/>
    </location>
</feature>
<protein>
    <submittedName>
        <fullName evidence="2">Uncharacterized protein</fullName>
    </submittedName>
</protein>
<accession>A0A409V9S3</accession>
<reference evidence="2 3" key="1">
    <citation type="journal article" date="2018" name="Evol. Lett.">
        <title>Horizontal gene cluster transfer increased hallucinogenic mushroom diversity.</title>
        <authorList>
            <person name="Reynolds H.T."/>
            <person name="Vijayakumar V."/>
            <person name="Gluck-Thaler E."/>
            <person name="Korotkin H.B."/>
            <person name="Matheny P.B."/>
            <person name="Slot J.C."/>
        </authorList>
    </citation>
    <scope>NUCLEOTIDE SEQUENCE [LARGE SCALE GENOMIC DNA]</scope>
    <source>
        <strain evidence="2 3">2629</strain>
    </source>
</reference>
<evidence type="ECO:0000313" key="2">
    <source>
        <dbReference type="EMBL" id="PPQ63498.1"/>
    </source>
</evidence>
<comment type="caution">
    <text evidence="2">The sequence shown here is derived from an EMBL/GenBank/DDBJ whole genome shotgun (WGS) entry which is preliminary data.</text>
</comment>
<proteinExistence type="predicted"/>
<feature type="compositionally biased region" description="Basic and acidic residues" evidence="1">
    <location>
        <begin position="427"/>
        <end position="439"/>
    </location>
</feature>
<feature type="compositionally biased region" description="Polar residues" evidence="1">
    <location>
        <begin position="466"/>
        <end position="480"/>
    </location>
</feature>
<keyword evidence="3" id="KW-1185">Reference proteome</keyword>
<feature type="region of interest" description="Disordered" evidence="1">
    <location>
        <begin position="39"/>
        <end position="129"/>
    </location>
</feature>
<dbReference type="EMBL" id="NHTK01006121">
    <property type="protein sequence ID" value="PPQ63498.1"/>
    <property type="molecule type" value="Genomic_DNA"/>
</dbReference>